<sequence length="131" mass="14923">MQGFVIQVKDFWPRYWGGVVLFDRSMEFYKALGGGNLLKDKFISGFLFNPRAISNYRRAKAMGVDQNFRGEGETKGGLFIVGKGKSGIAYQFIERNFGDWAPLAEVFEICRRLQNPQESQLGSITLKQQQD</sequence>
<dbReference type="Pfam" id="PF13911">
    <property type="entry name" value="AhpC-TSA_2"/>
    <property type="match status" value="1"/>
</dbReference>
<dbReference type="InterPro" id="IPR032801">
    <property type="entry name" value="PXL2A/B/C"/>
</dbReference>
<reference evidence="1 2" key="1">
    <citation type="journal article" date="2021" name="BMC Genomics">
        <title>Datura genome reveals duplications of psychoactive alkaloid biosynthetic genes and high mutation rate following tissue culture.</title>
        <authorList>
            <person name="Rajewski A."/>
            <person name="Carter-House D."/>
            <person name="Stajich J."/>
            <person name="Litt A."/>
        </authorList>
    </citation>
    <scope>NUCLEOTIDE SEQUENCE [LARGE SCALE GENOMIC DNA]</scope>
    <source>
        <strain evidence="1">AR-01</strain>
    </source>
</reference>
<keyword evidence="2" id="KW-1185">Reference proteome</keyword>
<comment type="caution">
    <text evidence="1">The sequence shown here is derived from an EMBL/GenBank/DDBJ whole genome shotgun (WGS) entry which is preliminary data.</text>
</comment>
<organism evidence="1 2">
    <name type="scientific">Datura stramonium</name>
    <name type="common">Jimsonweed</name>
    <name type="synonym">Common thornapple</name>
    <dbReference type="NCBI Taxonomy" id="4076"/>
    <lineage>
        <taxon>Eukaryota</taxon>
        <taxon>Viridiplantae</taxon>
        <taxon>Streptophyta</taxon>
        <taxon>Embryophyta</taxon>
        <taxon>Tracheophyta</taxon>
        <taxon>Spermatophyta</taxon>
        <taxon>Magnoliopsida</taxon>
        <taxon>eudicotyledons</taxon>
        <taxon>Gunneridae</taxon>
        <taxon>Pentapetalae</taxon>
        <taxon>asterids</taxon>
        <taxon>lamiids</taxon>
        <taxon>Solanales</taxon>
        <taxon>Solanaceae</taxon>
        <taxon>Solanoideae</taxon>
        <taxon>Datureae</taxon>
        <taxon>Datura</taxon>
    </lineage>
</organism>
<accession>A0ABS8VFX6</accession>
<evidence type="ECO:0000313" key="2">
    <source>
        <dbReference type="Proteomes" id="UP000823775"/>
    </source>
</evidence>
<dbReference type="EMBL" id="JACEIK010004409">
    <property type="protein sequence ID" value="MCD9645372.1"/>
    <property type="molecule type" value="Genomic_DNA"/>
</dbReference>
<dbReference type="Proteomes" id="UP000823775">
    <property type="component" value="Unassembled WGS sequence"/>
</dbReference>
<evidence type="ECO:0008006" key="3">
    <source>
        <dbReference type="Google" id="ProtNLM"/>
    </source>
</evidence>
<protein>
    <recommendedName>
        <fullName evidence="3">Peroxiredoxin-like 2A</fullName>
    </recommendedName>
</protein>
<dbReference type="PANTHER" id="PTHR28630">
    <property type="match status" value="1"/>
</dbReference>
<evidence type="ECO:0000313" key="1">
    <source>
        <dbReference type="EMBL" id="MCD9645372.1"/>
    </source>
</evidence>
<proteinExistence type="predicted"/>
<name>A0ABS8VFX6_DATST</name>
<dbReference type="PANTHER" id="PTHR28630:SF24">
    <property type="entry name" value="REDOX-REGULATORY PROTEIN FAM213A"/>
    <property type="match status" value="1"/>
</dbReference>
<gene>
    <name evidence="1" type="ORF">HAX54_034228</name>
</gene>